<accession>A0A1I7FB84</accession>
<dbReference type="PANTHER" id="PTHR43434">
    <property type="entry name" value="PHOSPHOGLYCOLATE PHOSPHATASE"/>
    <property type="match status" value="1"/>
</dbReference>
<proteinExistence type="predicted"/>
<sequence>MKHYPYIFWDLDGTIINSYNGVAKSVQKGLGSQGVTVDWENRDQMLKYIGPPLRVSFTGFAGLTPEQAEKAVAAYRDYYIPDGMFDCTPFPGIREALGRSRKAGRKNLLASSKPEFMCHQILDRFDLSAPFDEIVGATPDGRIDTKLQVLEEVFRRLREQNPDFRLSDCVLIGDTKYDAGGAAEAGIDCIGVSYGFGTEEELRDAGALAIFDTLPALCSALGI</sequence>
<dbReference type="InterPro" id="IPR041492">
    <property type="entry name" value="HAD_2"/>
</dbReference>
<dbReference type="STRING" id="155865.SAMN05216515_101144"/>
<dbReference type="InterPro" id="IPR036412">
    <property type="entry name" value="HAD-like_sf"/>
</dbReference>
<dbReference type="GeneID" id="78354367"/>
<keyword evidence="2" id="KW-1185">Reference proteome</keyword>
<protein>
    <submittedName>
        <fullName evidence="1">Phosphoglycolate phosphatase</fullName>
    </submittedName>
</protein>
<organism evidence="1 2">
    <name type="scientific">Eubacterium pyruvativorans</name>
    <dbReference type="NCBI Taxonomy" id="155865"/>
    <lineage>
        <taxon>Bacteria</taxon>
        <taxon>Bacillati</taxon>
        <taxon>Bacillota</taxon>
        <taxon>Clostridia</taxon>
        <taxon>Eubacteriales</taxon>
        <taxon>Eubacteriaceae</taxon>
        <taxon>Eubacterium</taxon>
    </lineage>
</organism>
<dbReference type="GO" id="GO:0005829">
    <property type="term" value="C:cytosol"/>
    <property type="evidence" value="ECO:0007669"/>
    <property type="project" value="TreeGrafter"/>
</dbReference>
<dbReference type="Pfam" id="PF13419">
    <property type="entry name" value="HAD_2"/>
    <property type="match status" value="1"/>
</dbReference>
<reference evidence="1 2" key="1">
    <citation type="submission" date="2016-10" db="EMBL/GenBank/DDBJ databases">
        <authorList>
            <person name="de Groot N.N."/>
        </authorList>
    </citation>
    <scope>NUCLEOTIDE SEQUENCE [LARGE SCALE GENOMIC DNA]</scope>
    <source>
        <strain evidence="1 2">KHGC13</strain>
    </source>
</reference>
<dbReference type="AlphaFoldDB" id="A0A1I7FB84"/>
<dbReference type="EMBL" id="FPBT01000002">
    <property type="protein sequence ID" value="SFU33407.1"/>
    <property type="molecule type" value="Genomic_DNA"/>
</dbReference>
<name>A0A1I7FB84_9FIRM</name>
<gene>
    <name evidence="1" type="ORF">SAMN05216508_10223</name>
</gene>
<dbReference type="Proteomes" id="UP000198817">
    <property type="component" value="Unassembled WGS sequence"/>
</dbReference>
<dbReference type="PANTHER" id="PTHR43434:SF20">
    <property type="entry name" value="5'-NUCLEOTIDASE"/>
    <property type="match status" value="1"/>
</dbReference>
<dbReference type="InterPro" id="IPR050155">
    <property type="entry name" value="HAD-like_hydrolase_sf"/>
</dbReference>
<evidence type="ECO:0000313" key="1">
    <source>
        <dbReference type="EMBL" id="SFU33407.1"/>
    </source>
</evidence>
<dbReference type="RefSeq" id="WP_090162959.1">
    <property type="nucleotide sequence ID" value="NZ_CADAOJ010000045.1"/>
</dbReference>
<evidence type="ECO:0000313" key="2">
    <source>
        <dbReference type="Proteomes" id="UP000198817"/>
    </source>
</evidence>
<dbReference type="InterPro" id="IPR023198">
    <property type="entry name" value="PGP-like_dom2"/>
</dbReference>
<dbReference type="Gene3D" id="3.40.50.1000">
    <property type="entry name" value="HAD superfamily/HAD-like"/>
    <property type="match status" value="1"/>
</dbReference>
<dbReference type="InterPro" id="IPR023214">
    <property type="entry name" value="HAD_sf"/>
</dbReference>
<dbReference type="GO" id="GO:0004713">
    <property type="term" value="F:protein tyrosine kinase activity"/>
    <property type="evidence" value="ECO:0007669"/>
    <property type="project" value="TreeGrafter"/>
</dbReference>
<dbReference type="OrthoDB" id="9792518at2"/>
<dbReference type="Gene3D" id="1.10.150.240">
    <property type="entry name" value="Putative phosphatase, domain 2"/>
    <property type="match status" value="1"/>
</dbReference>
<dbReference type="SUPFAM" id="SSF56784">
    <property type="entry name" value="HAD-like"/>
    <property type="match status" value="1"/>
</dbReference>